<dbReference type="InterPro" id="IPR040026">
    <property type="entry name" value="FliD"/>
</dbReference>
<dbReference type="InterPro" id="IPR010810">
    <property type="entry name" value="Flagellin_hook_IN_motif"/>
</dbReference>
<keyword evidence="8" id="KW-0282">Flagellum</keyword>
<keyword evidence="5" id="KW-0964">Secreted</keyword>
<gene>
    <name evidence="8" type="ORF">K788_0003666</name>
</gene>
<comment type="subcellular location">
    <subcellularLocation>
        <location evidence="5">Secreted</location>
    </subcellularLocation>
    <subcellularLocation>
        <location evidence="5">Bacterial flagellum</location>
    </subcellularLocation>
</comment>
<dbReference type="GO" id="GO:0007155">
    <property type="term" value="P:cell adhesion"/>
    <property type="evidence" value="ECO:0007669"/>
    <property type="project" value="InterPro"/>
</dbReference>
<dbReference type="AlphaFoldDB" id="A0A0P0R6H5"/>
<evidence type="ECO:0000256" key="3">
    <source>
        <dbReference type="ARBA" id="ARBA00023054"/>
    </source>
</evidence>
<dbReference type="RefSeq" id="WP_035987479.1">
    <property type="nucleotide sequence ID" value="NZ_CP012746.1"/>
</dbReference>
<dbReference type="Pfam" id="PF07196">
    <property type="entry name" value="Flagellin_IN"/>
    <property type="match status" value="1"/>
</dbReference>
<feature type="domain" description="Flagellar hook-associated protein 2 N-terminal" evidence="6">
    <location>
        <begin position="31"/>
        <end position="130"/>
    </location>
</feature>
<evidence type="ECO:0000256" key="5">
    <source>
        <dbReference type="RuleBase" id="RU362066"/>
    </source>
</evidence>
<sequence>MTTTSTSNSSTDVTSLLQQAAQSIISGSTKSTLDVDSLVSALVTAKTAAQSSAIVNKQSSDNAELSAIGKIKSALASLQTALSGLSDGTALNQLAVAVNGTGTGVTATADPSKGAVAGNYTLAVTNIATANKISSQAYASGASLGSGTLTVGVGSSSMQINVASTDSLSSIADAINSANNNPGVSAAVITAADGQHLVLTSKQTGAANTVTVSAGAGLDSGLNTASFTQVAAGKDATLSIDGNTITSASNTITSALTGVSIDISGASANSTQTISITNDTTASTKAINDFVTAYNNYITTETGLTWDPTAATGSQAGALLGDSMTNTITNGLGGLIGGGITVGGKTFSLSSIGIDLQHDGTLSVDSTTLQTALTSNSSAVAAVFNKTNGIGTTLNSFINTYTQTSGTIDQRTQALNTDLSNLSDQATQLTNYQSSLTDQYNAQFTALNTLMSTMANNTAYLNQLFGGGGLTGSLNSK</sequence>
<comment type="subunit">
    <text evidence="2 5">Homopentamer.</text>
</comment>
<keyword evidence="3" id="KW-0175">Coiled coil</keyword>
<dbReference type="Proteomes" id="UP000019146">
    <property type="component" value="Chromosome 1"/>
</dbReference>
<dbReference type="PANTHER" id="PTHR30288:SF0">
    <property type="entry name" value="FLAGELLAR HOOK-ASSOCIATED PROTEIN 2"/>
    <property type="match status" value="1"/>
</dbReference>
<dbReference type="GO" id="GO:0009421">
    <property type="term" value="C:bacterial-type flagellum filament cap"/>
    <property type="evidence" value="ECO:0007669"/>
    <property type="project" value="InterPro"/>
</dbReference>
<comment type="function">
    <text evidence="5">Required for morphogenesis and for the elongation of the flagellar filament by facilitating polymerization of the flagellin monomers at the tip of growing filament. Forms a capping structure, which prevents flagellin subunits (transported through the central channel of the flagellum) from leaking out without polymerization at the distal end.</text>
</comment>
<keyword evidence="4 5" id="KW-0975">Bacterial flagellum</keyword>
<dbReference type="Pfam" id="PF07195">
    <property type="entry name" value="FliD_C"/>
    <property type="match status" value="1"/>
</dbReference>
<evidence type="ECO:0000259" key="7">
    <source>
        <dbReference type="Pfam" id="PF07195"/>
    </source>
</evidence>
<reference evidence="8 9" key="1">
    <citation type="journal article" date="2014" name="Genome Announc.">
        <title>Draft Genome Sequence of the Haloacid-Degrading Burkholderia caribensis Strain MBA4.</title>
        <authorList>
            <person name="Pan Y."/>
            <person name="Kong K.F."/>
            <person name="Tsang J.S."/>
        </authorList>
    </citation>
    <scope>NUCLEOTIDE SEQUENCE [LARGE SCALE GENOMIC DNA]</scope>
    <source>
        <strain evidence="8 9">MBA4</strain>
    </source>
</reference>
<dbReference type="KEGG" id="bcai:K788_0003666"/>
<protein>
    <recommendedName>
        <fullName evidence="5">Flagellar hook-associated protein 2</fullName>
        <shortName evidence="5">HAP2</shortName>
    </recommendedName>
    <alternativeName>
        <fullName evidence="5">Flagellar cap protein</fullName>
    </alternativeName>
</protein>
<keyword evidence="8" id="KW-0966">Cell projection</keyword>
<proteinExistence type="inferred from homology"/>
<evidence type="ECO:0000256" key="4">
    <source>
        <dbReference type="ARBA" id="ARBA00023143"/>
    </source>
</evidence>
<dbReference type="GO" id="GO:0071973">
    <property type="term" value="P:bacterial-type flagellum-dependent cell motility"/>
    <property type="evidence" value="ECO:0007669"/>
    <property type="project" value="TreeGrafter"/>
</dbReference>
<evidence type="ECO:0000256" key="2">
    <source>
        <dbReference type="ARBA" id="ARBA00011255"/>
    </source>
</evidence>
<organism evidence="8 9">
    <name type="scientific">Paraburkholderia caribensis MBA4</name>
    <dbReference type="NCBI Taxonomy" id="1323664"/>
    <lineage>
        <taxon>Bacteria</taxon>
        <taxon>Pseudomonadati</taxon>
        <taxon>Pseudomonadota</taxon>
        <taxon>Betaproteobacteria</taxon>
        <taxon>Burkholderiales</taxon>
        <taxon>Burkholderiaceae</taxon>
        <taxon>Paraburkholderia</taxon>
    </lineage>
</organism>
<evidence type="ECO:0000259" key="6">
    <source>
        <dbReference type="Pfam" id="PF02465"/>
    </source>
</evidence>
<evidence type="ECO:0000313" key="9">
    <source>
        <dbReference type="Proteomes" id="UP000019146"/>
    </source>
</evidence>
<dbReference type="GO" id="GO:0009424">
    <property type="term" value="C:bacterial-type flagellum hook"/>
    <property type="evidence" value="ECO:0007669"/>
    <property type="project" value="UniProtKB-UniRule"/>
</dbReference>
<comment type="similarity">
    <text evidence="1 5">Belongs to the FliD family.</text>
</comment>
<keyword evidence="8" id="KW-0969">Cilium</keyword>
<feature type="domain" description="Flagellar hook-associated protein 2 C-terminal" evidence="7">
    <location>
        <begin position="233"/>
        <end position="455"/>
    </location>
</feature>
<dbReference type="PANTHER" id="PTHR30288">
    <property type="entry name" value="FLAGELLAR CAP/ASSEMBLY PROTEIN FLID"/>
    <property type="match status" value="1"/>
</dbReference>
<dbReference type="InterPro" id="IPR003481">
    <property type="entry name" value="FliD_N"/>
</dbReference>
<accession>A0A0P0R6H5</accession>
<dbReference type="GO" id="GO:0005576">
    <property type="term" value="C:extracellular region"/>
    <property type="evidence" value="ECO:0007669"/>
    <property type="project" value="UniProtKB-SubCell"/>
</dbReference>
<evidence type="ECO:0000256" key="1">
    <source>
        <dbReference type="ARBA" id="ARBA00009764"/>
    </source>
</evidence>
<dbReference type="GeneID" id="69967853"/>
<dbReference type="EMBL" id="CP012746">
    <property type="protein sequence ID" value="ALL63615.1"/>
    <property type="molecule type" value="Genomic_DNA"/>
</dbReference>
<name>A0A0P0R6H5_9BURK</name>
<dbReference type="InterPro" id="IPR010809">
    <property type="entry name" value="FliD_C"/>
</dbReference>
<evidence type="ECO:0000313" key="8">
    <source>
        <dbReference type="EMBL" id="ALL63615.1"/>
    </source>
</evidence>
<dbReference type="Pfam" id="PF02465">
    <property type="entry name" value="FliD_N"/>
    <property type="match status" value="1"/>
</dbReference>